<comment type="caution">
    <text evidence="2">The sequence shown here is derived from an EMBL/GenBank/DDBJ whole genome shotgun (WGS) entry which is preliminary data.</text>
</comment>
<evidence type="ECO:0000313" key="2">
    <source>
        <dbReference type="EMBL" id="KPL56204.1"/>
    </source>
</evidence>
<feature type="transmembrane region" description="Helical" evidence="1">
    <location>
        <begin position="210"/>
        <end position="235"/>
    </location>
</feature>
<dbReference type="RefSeq" id="WP_021730108.1">
    <property type="nucleotide sequence ID" value="NZ_CP076829.1"/>
</dbReference>
<proteinExistence type="predicted"/>
<feature type="transmembrane region" description="Helical" evidence="1">
    <location>
        <begin position="172"/>
        <end position="190"/>
    </location>
</feature>
<keyword evidence="1" id="KW-1133">Transmembrane helix</keyword>
<feature type="transmembrane region" description="Helical" evidence="1">
    <location>
        <begin position="65"/>
        <end position="86"/>
    </location>
</feature>
<feature type="transmembrane region" description="Helical" evidence="1">
    <location>
        <begin position="139"/>
        <end position="160"/>
    </location>
</feature>
<keyword evidence="1" id="KW-0472">Membrane</keyword>
<dbReference type="AlphaFoldDB" id="A0A837NIH2"/>
<feature type="transmembrane region" description="Helical" evidence="1">
    <location>
        <begin position="107"/>
        <end position="124"/>
    </location>
</feature>
<protein>
    <submittedName>
        <fullName evidence="2">Uncharacterized protein</fullName>
    </submittedName>
</protein>
<reference evidence="2" key="1">
    <citation type="journal article" date="2016" name="Genome Announc.">
        <title>Draft Genome Sequence of Lactobacillus plantarum 2025.</title>
        <authorList>
            <person name="Karlyshev A.V."/>
            <person name="Khlebnikov V.C."/>
            <person name="Kosarev I.V."/>
            <person name="Abramov V.M."/>
        </authorList>
    </citation>
    <scope>NUCLEOTIDE SEQUENCE [LARGE SCALE GENOMIC DNA]</scope>
    <source>
        <strain evidence="2">2025</strain>
    </source>
</reference>
<accession>A0A837NIH2</accession>
<name>A0A837NIH2_LACPN</name>
<organism evidence="2">
    <name type="scientific">Lactiplantibacillus plantarum 2025</name>
    <dbReference type="NCBI Taxonomy" id="1385856"/>
    <lineage>
        <taxon>Bacteria</taxon>
        <taxon>Bacillati</taxon>
        <taxon>Bacillota</taxon>
        <taxon>Bacilli</taxon>
        <taxon>Lactobacillales</taxon>
        <taxon>Lactobacillaceae</taxon>
        <taxon>Lactiplantibacillus</taxon>
    </lineage>
</organism>
<evidence type="ECO:0000256" key="1">
    <source>
        <dbReference type="SAM" id="Phobius"/>
    </source>
</evidence>
<feature type="transmembrane region" description="Helical" evidence="1">
    <location>
        <begin position="16"/>
        <end position="37"/>
    </location>
</feature>
<dbReference type="EMBL" id="AVFJ02000128">
    <property type="protein sequence ID" value="KPL56204.1"/>
    <property type="molecule type" value="Genomic_DNA"/>
</dbReference>
<gene>
    <name evidence="2" type="ORF">N876_0215540</name>
</gene>
<sequence>MEYTTKLLSKSPKRTMWSVIILGINLTILLALTFNFFSSGVAKNTGLIRNLTLSFLQENQFNLMLFPWILIQATMVIPKIPIKYLYQLKTPQQITLKIWKDVWRYQLKFVFIEIVTAIIALFYFRSSLLAHTISASNEFLGGIIFIQFQGWLISTTFVLISVKNLVKNTTTTFVFTILLILLNLCNTTFFHENYSFLGLVNILNVSRLSFLLVFLNFLMLIFTIVLEEIFIEWLIRQSDFTISY</sequence>
<keyword evidence="1" id="KW-0812">Transmembrane</keyword>